<keyword evidence="2" id="KW-1185">Reference proteome</keyword>
<evidence type="ECO:0000313" key="1">
    <source>
        <dbReference type="EMBL" id="KAL3309503.1"/>
    </source>
</evidence>
<name>A0ABD2PPR9_9PLAT</name>
<reference evidence="1 2" key="1">
    <citation type="submission" date="2024-11" db="EMBL/GenBank/DDBJ databases">
        <title>Adaptive evolution of stress response genes in parasites aligns with host niche diversity.</title>
        <authorList>
            <person name="Hahn C."/>
            <person name="Resl P."/>
        </authorList>
    </citation>
    <scope>NUCLEOTIDE SEQUENCE [LARGE SCALE GENOMIC DNA]</scope>
    <source>
        <strain evidence="1">EGGRZ-B1_66</strain>
        <tissue evidence="1">Body</tissue>
    </source>
</reference>
<dbReference type="Proteomes" id="UP001626550">
    <property type="component" value="Unassembled WGS sequence"/>
</dbReference>
<sequence length="250" mass="28353">MGNNSLCFAVYTKENREDVFHDFAKCMAEGARLPYIRELDALISSPKIEEIASTSRFLPLFNIAAHFDFTKPDFLPDDTVYDPESKNLLSLNQHFNPKIWTSDAVASFHACLGLILTDRFKVLATACWAPAKCRVCIREPNFLPTPDPTSFMQFDKNRLPGNFNSTKFTTVTAYYGKFYEKGYFMNNVPNVMICVGLCYKDPACVSLYYSQSSGMCYKSLWMDSPMIIDNGNQTEVSAKSLSDFERLIKA</sequence>
<accession>A0ABD2PPR9</accession>
<organism evidence="1 2">
    <name type="scientific">Cichlidogyrus casuarinus</name>
    <dbReference type="NCBI Taxonomy" id="1844966"/>
    <lineage>
        <taxon>Eukaryota</taxon>
        <taxon>Metazoa</taxon>
        <taxon>Spiralia</taxon>
        <taxon>Lophotrochozoa</taxon>
        <taxon>Platyhelminthes</taxon>
        <taxon>Monogenea</taxon>
        <taxon>Monopisthocotylea</taxon>
        <taxon>Dactylogyridea</taxon>
        <taxon>Ancyrocephalidae</taxon>
        <taxon>Cichlidogyrus</taxon>
    </lineage>
</organism>
<evidence type="ECO:0000313" key="2">
    <source>
        <dbReference type="Proteomes" id="UP001626550"/>
    </source>
</evidence>
<proteinExistence type="predicted"/>
<dbReference type="AlphaFoldDB" id="A0ABD2PPR9"/>
<protein>
    <submittedName>
        <fullName evidence="1">Uncharacterized protein</fullName>
    </submittedName>
</protein>
<dbReference type="EMBL" id="JBJKFK010003843">
    <property type="protein sequence ID" value="KAL3309503.1"/>
    <property type="molecule type" value="Genomic_DNA"/>
</dbReference>
<comment type="caution">
    <text evidence="1">The sequence shown here is derived from an EMBL/GenBank/DDBJ whole genome shotgun (WGS) entry which is preliminary data.</text>
</comment>
<gene>
    <name evidence="1" type="ORF">Ciccas_011951</name>
</gene>